<dbReference type="InterPro" id="IPR002915">
    <property type="entry name" value="DeoC/FbaB/LacD_aldolase"/>
</dbReference>
<accession>A0A9X1FPG8</accession>
<dbReference type="EMBL" id="JAHWDP010000003">
    <property type="protein sequence ID" value="MBW2938291.1"/>
    <property type="molecule type" value="Genomic_DNA"/>
</dbReference>
<reference evidence="8" key="1">
    <citation type="submission" date="2021-07" db="EMBL/GenBank/DDBJ databases">
        <title>Aureisphaera sp. CAU 1614 isolated from sea sediment.</title>
        <authorList>
            <person name="Kim W."/>
        </authorList>
    </citation>
    <scope>NUCLEOTIDE SEQUENCE</scope>
    <source>
        <strain evidence="8">CAU 1614</strain>
    </source>
</reference>
<dbReference type="GO" id="GO:0005737">
    <property type="term" value="C:cytoplasm"/>
    <property type="evidence" value="ECO:0007669"/>
    <property type="project" value="UniProtKB-SubCell"/>
</dbReference>
<dbReference type="EC" id="4.1.2.4" evidence="7"/>
<dbReference type="HAMAP" id="MF_00114">
    <property type="entry name" value="DeoC_type1"/>
    <property type="match status" value="1"/>
</dbReference>
<keyword evidence="2 7" id="KW-0963">Cytoplasm</keyword>
<dbReference type="PIRSF" id="PIRSF001357">
    <property type="entry name" value="DeoC"/>
    <property type="match status" value="1"/>
</dbReference>
<evidence type="ECO:0000256" key="1">
    <source>
        <dbReference type="ARBA" id="ARBA00010936"/>
    </source>
</evidence>
<dbReference type="AlphaFoldDB" id="A0A9X1FPG8"/>
<evidence type="ECO:0000256" key="3">
    <source>
        <dbReference type="ARBA" id="ARBA00023239"/>
    </source>
</evidence>
<dbReference type="CDD" id="cd00959">
    <property type="entry name" value="DeoC"/>
    <property type="match status" value="1"/>
</dbReference>
<evidence type="ECO:0000256" key="7">
    <source>
        <dbReference type="HAMAP-Rule" id="MF_00114"/>
    </source>
</evidence>
<dbReference type="GO" id="GO:0006018">
    <property type="term" value="P:2-deoxyribose 1-phosphate catabolic process"/>
    <property type="evidence" value="ECO:0007669"/>
    <property type="project" value="UniProtKB-UniRule"/>
</dbReference>
<dbReference type="InterPro" id="IPR011343">
    <property type="entry name" value="DeoC"/>
</dbReference>
<feature type="active site" description="Proton donor/acceptor" evidence="7">
    <location>
        <position position="89"/>
    </location>
</feature>
<gene>
    <name evidence="7 8" type="primary">deoC</name>
    <name evidence="8" type="ORF">KXJ69_09250</name>
</gene>
<organism evidence="8 9">
    <name type="scientific">Halomarinibacterium sedimenti</name>
    <dbReference type="NCBI Taxonomy" id="2857106"/>
    <lineage>
        <taxon>Bacteria</taxon>
        <taxon>Pseudomonadati</taxon>
        <taxon>Bacteroidota</taxon>
        <taxon>Flavobacteriia</taxon>
        <taxon>Flavobacteriales</taxon>
        <taxon>Flavobacteriaceae</taxon>
        <taxon>Halomarinibacterium</taxon>
    </lineage>
</organism>
<proteinExistence type="inferred from homology"/>
<dbReference type="GO" id="GO:0016052">
    <property type="term" value="P:carbohydrate catabolic process"/>
    <property type="evidence" value="ECO:0007669"/>
    <property type="project" value="TreeGrafter"/>
</dbReference>
<evidence type="ECO:0000256" key="2">
    <source>
        <dbReference type="ARBA" id="ARBA00022490"/>
    </source>
</evidence>
<protein>
    <recommendedName>
        <fullName evidence="7">Deoxyribose-phosphate aldolase</fullName>
        <shortName evidence="7">DERA</shortName>
        <ecNumber evidence="7">4.1.2.4</ecNumber>
    </recommendedName>
    <alternativeName>
        <fullName evidence="7">2-deoxy-D-ribose 5-phosphate aldolase</fullName>
    </alternativeName>
    <alternativeName>
        <fullName evidence="7">Phosphodeoxyriboaldolase</fullName>
        <shortName evidence="7">Deoxyriboaldolase</shortName>
    </alternativeName>
</protein>
<feature type="active site" description="Schiff-base intermediate with acetaldehyde" evidence="7">
    <location>
        <position position="151"/>
    </location>
</feature>
<comment type="pathway">
    <text evidence="7">Carbohydrate degradation; 2-deoxy-D-ribose 1-phosphate degradation; D-glyceraldehyde 3-phosphate and acetaldehyde from 2-deoxy-alpha-D-ribose 1-phosphate: step 2/2.</text>
</comment>
<comment type="similarity">
    <text evidence="1 7">Belongs to the DeoC/FbaB aldolase family. DeoC type 1 subfamily.</text>
</comment>
<keyword evidence="9" id="KW-1185">Reference proteome</keyword>
<dbReference type="Proteomes" id="UP001138686">
    <property type="component" value="Unassembled WGS sequence"/>
</dbReference>
<evidence type="ECO:0000313" key="9">
    <source>
        <dbReference type="Proteomes" id="UP001138686"/>
    </source>
</evidence>
<dbReference type="GO" id="GO:0004139">
    <property type="term" value="F:deoxyribose-phosphate aldolase activity"/>
    <property type="evidence" value="ECO:0007669"/>
    <property type="project" value="UniProtKB-UniRule"/>
</dbReference>
<comment type="function">
    <text evidence="6 7">Catalyzes a reversible aldol reaction between acetaldehyde and D-glyceraldehyde 3-phosphate to generate 2-deoxy-D-ribose 5-phosphate.</text>
</comment>
<dbReference type="PANTHER" id="PTHR10889:SF1">
    <property type="entry name" value="DEOXYRIBOSE-PHOSPHATE ALDOLASE"/>
    <property type="match status" value="1"/>
</dbReference>
<dbReference type="RefSeq" id="WP_219052807.1">
    <property type="nucleotide sequence ID" value="NZ_JAHWDP010000003.1"/>
</dbReference>
<keyword evidence="3 7" id="KW-0456">Lyase</keyword>
<comment type="subcellular location">
    <subcellularLocation>
        <location evidence="7">Cytoplasm</location>
    </subcellularLocation>
</comment>
<feature type="active site" description="Proton donor/acceptor" evidence="7">
    <location>
        <position position="180"/>
    </location>
</feature>
<evidence type="ECO:0000313" key="8">
    <source>
        <dbReference type="EMBL" id="MBW2938291.1"/>
    </source>
</evidence>
<dbReference type="InterPro" id="IPR028581">
    <property type="entry name" value="DeoC_typeI"/>
</dbReference>
<sequence length="214" mass="22962">MLLNQFIDHTLLKPTATPEEITQLCNEAIEHQFYAVCVNSGYVHLAVELLQFEKVKVAATVGFPLGAMSADAKVCEAKKCIEEGADEIDMVINIGFLKSGLTKSVREEISAVKKGIGTKVLKVILETCYLTDDEKKLACTIAEKAGADYVKTSTGFGTGGATLKDIQLMRDAVSMKVKIKASGGIKTGKEAIEYIANGVSRIGTSNGIQLLKTQ</sequence>
<evidence type="ECO:0000256" key="6">
    <source>
        <dbReference type="ARBA" id="ARBA00056337"/>
    </source>
</evidence>
<dbReference type="SMART" id="SM01133">
    <property type="entry name" value="DeoC"/>
    <property type="match status" value="1"/>
</dbReference>
<name>A0A9X1FPG8_9FLAO</name>
<dbReference type="FunFam" id="3.20.20.70:FF:000044">
    <property type="entry name" value="Deoxyribose-phosphate aldolase"/>
    <property type="match status" value="1"/>
</dbReference>
<keyword evidence="4 7" id="KW-0704">Schiff base</keyword>
<dbReference type="PANTHER" id="PTHR10889">
    <property type="entry name" value="DEOXYRIBOSE-PHOSPHATE ALDOLASE"/>
    <property type="match status" value="1"/>
</dbReference>
<dbReference type="GO" id="GO:0009264">
    <property type="term" value="P:deoxyribonucleotide catabolic process"/>
    <property type="evidence" value="ECO:0007669"/>
    <property type="project" value="UniProtKB-UniRule"/>
</dbReference>
<evidence type="ECO:0000256" key="4">
    <source>
        <dbReference type="ARBA" id="ARBA00023270"/>
    </source>
</evidence>
<comment type="caution">
    <text evidence="8">The sequence shown here is derived from an EMBL/GenBank/DDBJ whole genome shotgun (WGS) entry which is preliminary data.</text>
</comment>
<dbReference type="Pfam" id="PF01791">
    <property type="entry name" value="DeoC"/>
    <property type="match status" value="1"/>
</dbReference>
<dbReference type="NCBIfam" id="TIGR00126">
    <property type="entry name" value="deoC"/>
    <property type="match status" value="1"/>
</dbReference>
<comment type="catalytic activity">
    <reaction evidence="5 7">
        <text>2-deoxy-D-ribose 5-phosphate = D-glyceraldehyde 3-phosphate + acetaldehyde</text>
        <dbReference type="Rhea" id="RHEA:12821"/>
        <dbReference type="ChEBI" id="CHEBI:15343"/>
        <dbReference type="ChEBI" id="CHEBI:59776"/>
        <dbReference type="ChEBI" id="CHEBI:62877"/>
        <dbReference type="EC" id="4.1.2.4"/>
    </reaction>
</comment>
<evidence type="ECO:0000256" key="5">
    <source>
        <dbReference type="ARBA" id="ARBA00048791"/>
    </source>
</evidence>